<protein>
    <submittedName>
        <fullName evidence="2">Uncharacterized protein</fullName>
    </submittedName>
</protein>
<evidence type="ECO:0000313" key="3">
    <source>
        <dbReference type="Proteomes" id="UP000596929"/>
    </source>
</evidence>
<accession>A0ABR7DBF4</accession>
<gene>
    <name evidence="2" type="ORF">H8S20_03880</name>
</gene>
<evidence type="ECO:0000313" key="2">
    <source>
        <dbReference type="EMBL" id="MBC5628028.1"/>
    </source>
</evidence>
<dbReference type="Proteomes" id="UP000596929">
    <property type="component" value="Unassembled WGS sequence"/>
</dbReference>
<proteinExistence type="predicted"/>
<name>A0ABR7DBF4_9CLOT</name>
<evidence type="ECO:0000256" key="1">
    <source>
        <dbReference type="SAM" id="Phobius"/>
    </source>
</evidence>
<feature type="transmembrane region" description="Helical" evidence="1">
    <location>
        <begin position="67"/>
        <end position="88"/>
    </location>
</feature>
<keyword evidence="1" id="KW-0472">Membrane</keyword>
<keyword evidence="1" id="KW-1133">Transmembrane helix</keyword>
<keyword evidence="3" id="KW-1185">Reference proteome</keyword>
<organism evidence="2 3">
    <name type="scientific">Clostridium hominis</name>
    <dbReference type="NCBI Taxonomy" id="2763036"/>
    <lineage>
        <taxon>Bacteria</taxon>
        <taxon>Bacillati</taxon>
        <taxon>Bacillota</taxon>
        <taxon>Clostridia</taxon>
        <taxon>Eubacteriales</taxon>
        <taxon>Clostridiaceae</taxon>
        <taxon>Clostridium</taxon>
    </lineage>
</organism>
<dbReference type="EMBL" id="JACOOO010000004">
    <property type="protein sequence ID" value="MBC5628028.1"/>
    <property type="molecule type" value="Genomic_DNA"/>
</dbReference>
<reference evidence="2 3" key="1">
    <citation type="submission" date="2020-08" db="EMBL/GenBank/DDBJ databases">
        <title>Genome public.</title>
        <authorList>
            <person name="Liu C."/>
            <person name="Sun Q."/>
        </authorList>
    </citation>
    <scope>NUCLEOTIDE SEQUENCE [LARGE SCALE GENOMIC DNA]</scope>
    <source>
        <strain evidence="2 3">NSJ-6</strain>
    </source>
</reference>
<feature type="transmembrane region" description="Helical" evidence="1">
    <location>
        <begin position="100"/>
        <end position="122"/>
    </location>
</feature>
<sequence>MSKKKVTNEKVTNAGFKMPVGDMRKTKTDYDIPTFGFKSAILIVIAAVVSTILIPFLLQYVGINFEMAAIVANTIITSFSVAYSRYFIESKKGFCKRFWYTYLIFAVSFFIIGFLWLTMSVYI</sequence>
<comment type="caution">
    <text evidence="2">The sequence shown here is derived from an EMBL/GenBank/DDBJ whole genome shotgun (WGS) entry which is preliminary data.</text>
</comment>
<keyword evidence="1" id="KW-0812">Transmembrane</keyword>
<feature type="transmembrane region" description="Helical" evidence="1">
    <location>
        <begin position="40"/>
        <end position="61"/>
    </location>
</feature>
<dbReference type="RefSeq" id="WP_032120028.1">
    <property type="nucleotide sequence ID" value="NZ_JACOOO010000004.1"/>
</dbReference>